<dbReference type="Proteomes" id="UP001479436">
    <property type="component" value="Unassembled WGS sequence"/>
</dbReference>
<organism evidence="1 2">
    <name type="scientific">Basidiobolus ranarum</name>
    <dbReference type="NCBI Taxonomy" id="34480"/>
    <lineage>
        <taxon>Eukaryota</taxon>
        <taxon>Fungi</taxon>
        <taxon>Fungi incertae sedis</taxon>
        <taxon>Zoopagomycota</taxon>
        <taxon>Entomophthoromycotina</taxon>
        <taxon>Basidiobolomycetes</taxon>
        <taxon>Basidiobolales</taxon>
        <taxon>Basidiobolaceae</taxon>
        <taxon>Basidiobolus</taxon>
    </lineage>
</organism>
<proteinExistence type="predicted"/>
<sequence length="59" mass="6707">MGGLERYRKYHGQSVDVRGILTPITQSSVPEEIITFDALRYLSIGKMLKLALKDQDLLK</sequence>
<keyword evidence="2" id="KW-1185">Reference proteome</keyword>
<name>A0ABR2VUA8_9FUNG</name>
<dbReference type="EMBL" id="JASJQH010007708">
    <property type="protein sequence ID" value="KAK9702636.1"/>
    <property type="molecule type" value="Genomic_DNA"/>
</dbReference>
<evidence type="ECO:0000313" key="2">
    <source>
        <dbReference type="Proteomes" id="UP001479436"/>
    </source>
</evidence>
<evidence type="ECO:0000313" key="1">
    <source>
        <dbReference type="EMBL" id="KAK9702636.1"/>
    </source>
</evidence>
<gene>
    <name evidence="1" type="ORF">K7432_011148</name>
</gene>
<accession>A0ABR2VUA8</accession>
<protein>
    <submittedName>
        <fullName evidence="1">Uncharacterized protein</fullName>
    </submittedName>
</protein>
<comment type="caution">
    <text evidence="1">The sequence shown here is derived from an EMBL/GenBank/DDBJ whole genome shotgun (WGS) entry which is preliminary data.</text>
</comment>
<reference evidence="1 2" key="1">
    <citation type="submission" date="2023-04" db="EMBL/GenBank/DDBJ databases">
        <title>Genome of Basidiobolus ranarum AG-B5.</title>
        <authorList>
            <person name="Stajich J.E."/>
            <person name="Carter-House D."/>
            <person name="Gryganskyi A."/>
        </authorList>
    </citation>
    <scope>NUCLEOTIDE SEQUENCE [LARGE SCALE GENOMIC DNA]</scope>
    <source>
        <strain evidence="1 2">AG-B5</strain>
    </source>
</reference>